<dbReference type="InterPro" id="IPR003010">
    <property type="entry name" value="C-N_Hydrolase"/>
</dbReference>
<dbReference type="PANTHER" id="PTHR23088:SF27">
    <property type="entry name" value="DEAMINATED GLUTATHIONE AMIDASE"/>
    <property type="match status" value="1"/>
</dbReference>
<sequence>MKIGACQLAVTGDMEANLQQIRKAVARAAQAGVQMLFFPECALTGYPPRDIPHPGAVDFEQAGRCYGELERLARAHRISIVVGTITQADGRHYNAALLFTPEGRRTVYRKRALWGWDAEHFAPGSDPGVFEADGVKIGLRICYEIRFPEYFRELYVENTDLNVILFYDVSDRDDADRYDLIRAHVRTRAVENVCYTLSVNAAGPHQTAPTGLYDPSGRPVWELERNRPGLLVHDLRPWTPDFGQRGRREISDRLCRARRP</sequence>
<dbReference type="AlphaFoldDB" id="A0A9D0Z8A7"/>
<dbReference type="Pfam" id="PF00795">
    <property type="entry name" value="CN_hydrolase"/>
    <property type="match status" value="1"/>
</dbReference>
<protein>
    <submittedName>
        <fullName evidence="4">Carbon-nitrogen hydrolase family protein</fullName>
    </submittedName>
</protein>
<dbReference type="PROSITE" id="PS50263">
    <property type="entry name" value="CN_HYDROLASE"/>
    <property type="match status" value="1"/>
</dbReference>
<comment type="caution">
    <text evidence="4">The sequence shown here is derived from an EMBL/GenBank/DDBJ whole genome shotgun (WGS) entry which is preliminary data.</text>
</comment>
<dbReference type="PANTHER" id="PTHR23088">
    <property type="entry name" value="NITRILASE-RELATED"/>
    <property type="match status" value="1"/>
</dbReference>
<reference evidence="4" key="1">
    <citation type="submission" date="2020-10" db="EMBL/GenBank/DDBJ databases">
        <authorList>
            <person name="Gilroy R."/>
        </authorList>
    </citation>
    <scope>NUCLEOTIDE SEQUENCE</scope>
    <source>
        <strain evidence="4">ChiSxjej2B14-6234</strain>
    </source>
</reference>
<dbReference type="GO" id="GO:0000257">
    <property type="term" value="F:nitrilase activity"/>
    <property type="evidence" value="ECO:0007669"/>
    <property type="project" value="UniProtKB-ARBA"/>
</dbReference>
<feature type="active site" description="Proton acceptor" evidence="2">
    <location>
        <position position="40"/>
    </location>
</feature>
<dbReference type="EMBL" id="DVFJ01000002">
    <property type="protein sequence ID" value="HIQ70690.1"/>
    <property type="molecule type" value="Genomic_DNA"/>
</dbReference>
<dbReference type="Gene3D" id="3.60.110.10">
    <property type="entry name" value="Carbon-nitrogen hydrolase"/>
    <property type="match status" value="1"/>
</dbReference>
<dbReference type="PROSITE" id="PS00920">
    <property type="entry name" value="NITRIL_CHT_1"/>
    <property type="match status" value="1"/>
</dbReference>
<dbReference type="SUPFAM" id="SSF56317">
    <property type="entry name" value="Carbon-nitrogen hydrolase"/>
    <property type="match status" value="1"/>
</dbReference>
<proteinExistence type="inferred from homology"/>
<dbReference type="Proteomes" id="UP000886887">
    <property type="component" value="Unassembled WGS sequence"/>
</dbReference>
<gene>
    <name evidence="4" type="ORF">IAB73_00515</name>
</gene>
<evidence type="ECO:0000313" key="5">
    <source>
        <dbReference type="Proteomes" id="UP000886887"/>
    </source>
</evidence>
<comment type="similarity">
    <text evidence="1">Belongs to the carbon-nitrogen hydrolase superfamily. NIT1/NIT2 family.</text>
</comment>
<accession>A0A9D0Z8A7</accession>
<evidence type="ECO:0000256" key="1">
    <source>
        <dbReference type="ARBA" id="ARBA00010613"/>
    </source>
</evidence>
<name>A0A9D0Z8A7_9FIRM</name>
<reference evidence="4" key="2">
    <citation type="journal article" date="2021" name="PeerJ">
        <title>Extensive microbial diversity within the chicken gut microbiome revealed by metagenomics and culture.</title>
        <authorList>
            <person name="Gilroy R."/>
            <person name="Ravi A."/>
            <person name="Getino M."/>
            <person name="Pursley I."/>
            <person name="Horton D.L."/>
            <person name="Alikhan N.F."/>
            <person name="Baker D."/>
            <person name="Gharbi K."/>
            <person name="Hall N."/>
            <person name="Watson M."/>
            <person name="Adriaenssens E.M."/>
            <person name="Foster-Nyarko E."/>
            <person name="Jarju S."/>
            <person name="Secka A."/>
            <person name="Antonio M."/>
            <person name="Oren A."/>
            <person name="Chaudhuri R.R."/>
            <person name="La Ragione R."/>
            <person name="Hildebrand F."/>
            <person name="Pallen M.J."/>
        </authorList>
    </citation>
    <scope>NUCLEOTIDE SEQUENCE</scope>
    <source>
        <strain evidence="4">ChiSxjej2B14-6234</strain>
    </source>
</reference>
<evidence type="ECO:0000313" key="4">
    <source>
        <dbReference type="EMBL" id="HIQ70690.1"/>
    </source>
</evidence>
<keyword evidence="4" id="KW-0378">Hydrolase</keyword>
<organism evidence="4 5">
    <name type="scientific">Candidatus Onthenecus intestinigallinarum</name>
    <dbReference type="NCBI Taxonomy" id="2840875"/>
    <lineage>
        <taxon>Bacteria</taxon>
        <taxon>Bacillati</taxon>
        <taxon>Bacillota</taxon>
        <taxon>Clostridia</taxon>
        <taxon>Eubacteriales</taxon>
        <taxon>Candidatus Onthenecus</taxon>
    </lineage>
</organism>
<evidence type="ECO:0000259" key="3">
    <source>
        <dbReference type="PROSITE" id="PS50263"/>
    </source>
</evidence>
<dbReference type="InterPro" id="IPR036526">
    <property type="entry name" value="C-N_Hydrolase_sf"/>
</dbReference>
<feature type="domain" description="CN hydrolase" evidence="3">
    <location>
        <begin position="1"/>
        <end position="237"/>
    </location>
</feature>
<dbReference type="InterPro" id="IPR000132">
    <property type="entry name" value="Nitrilase/CN_hydratase_CS"/>
</dbReference>
<evidence type="ECO:0000256" key="2">
    <source>
        <dbReference type="PROSITE-ProRule" id="PRU10139"/>
    </source>
</evidence>
<dbReference type="CDD" id="cd07197">
    <property type="entry name" value="nitrilase"/>
    <property type="match status" value="1"/>
</dbReference>